<dbReference type="EMBL" id="JACHGT010000004">
    <property type="protein sequence ID" value="MBB6034252.1"/>
    <property type="molecule type" value="Genomic_DNA"/>
</dbReference>
<proteinExistence type="predicted"/>
<name>A0A841FL23_9ACTN</name>
<dbReference type="Gene3D" id="3.40.50.150">
    <property type="entry name" value="Vaccinia Virus protein VP39"/>
    <property type="match status" value="1"/>
</dbReference>
<comment type="caution">
    <text evidence="1">The sequence shown here is derived from an EMBL/GenBank/DDBJ whole genome shotgun (WGS) entry which is preliminary data.</text>
</comment>
<organism evidence="1 2">
    <name type="scientific">Phytomonospora endophytica</name>
    <dbReference type="NCBI Taxonomy" id="714109"/>
    <lineage>
        <taxon>Bacteria</taxon>
        <taxon>Bacillati</taxon>
        <taxon>Actinomycetota</taxon>
        <taxon>Actinomycetes</taxon>
        <taxon>Micromonosporales</taxon>
        <taxon>Micromonosporaceae</taxon>
        <taxon>Phytomonospora</taxon>
    </lineage>
</organism>
<dbReference type="RefSeq" id="WP_184787129.1">
    <property type="nucleotide sequence ID" value="NZ_BONT01000045.1"/>
</dbReference>
<protein>
    <recommendedName>
        <fullName evidence="3">Methyltransferase</fullName>
    </recommendedName>
</protein>
<gene>
    <name evidence="1" type="ORF">HNR73_002102</name>
</gene>
<evidence type="ECO:0000313" key="2">
    <source>
        <dbReference type="Proteomes" id="UP000548476"/>
    </source>
</evidence>
<dbReference type="InterPro" id="IPR029063">
    <property type="entry name" value="SAM-dependent_MTases_sf"/>
</dbReference>
<reference evidence="1 2" key="1">
    <citation type="submission" date="2020-08" db="EMBL/GenBank/DDBJ databases">
        <title>Genomic Encyclopedia of Type Strains, Phase IV (KMG-IV): sequencing the most valuable type-strain genomes for metagenomic binning, comparative biology and taxonomic classification.</title>
        <authorList>
            <person name="Goeker M."/>
        </authorList>
    </citation>
    <scope>NUCLEOTIDE SEQUENCE [LARGE SCALE GENOMIC DNA]</scope>
    <source>
        <strain evidence="1 2">YIM 65646</strain>
    </source>
</reference>
<keyword evidence="2" id="KW-1185">Reference proteome</keyword>
<accession>A0A841FL23</accession>
<evidence type="ECO:0008006" key="3">
    <source>
        <dbReference type="Google" id="ProtNLM"/>
    </source>
</evidence>
<dbReference type="Proteomes" id="UP000548476">
    <property type="component" value="Unassembled WGS sequence"/>
</dbReference>
<evidence type="ECO:0000313" key="1">
    <source>
        <dbReference type="EMBL" id="MBB6034252.1"/>
    </source>
</evidence>
<sequence>MSASDFTSYLDTTGDRSRLYLEIAAHTGARRVLYPGSYLDIAPSYVWPDVTYLDADDRATRMFADAEVPLSLAVRHKRYPGDPLIAYIPGDYTRTLPELPAASWDLVISLSAGLVSEHATRCLKPGGYLLANNSHADAGLACTDPHLRLSAVVGLDGTLSTGGLDRYLRPRRPPHPSRDDILKSARSVPYTETASAYLFQLRGS</sequence>
<dbReference type="SUPFAM" id="SSF53335">
    <property type="entry name" value="S-adenosyl-L-methionine-dependent methyltransferases"/>
    <property type="match status" value="1"/>
</dbReference>
<dbReference type="AlphaFoldDB" id="A0A841FL23"/>